<dbReference type="InterPro" id="IPR016039">
    <property type="entry name" value="Thiolase-like"/>
</dbReference>
<dbReference type="GO" id="GO:0004312">
    <property type="term" value="F:fatty acid synthase activity"/>
    <property type="evidence" value="ECO:0007669"/>
    <property type="project" value="TreeGrafter"/>
</dbReference>
<dbReference type="SMART" id="SM00826">
    <property type="entry name" value="PKS_DH"/>
    <property type="match status" value="1"/>
</dbReference>
<dbReference type="Gene3D" id="3.30.70.3290">
    <property type="match status" value="1"/>
</dbReference>
<evidence type="ECO:0000256" key="5">
    <source>
        <dbReference type="SAM" id="MobiDB-lite"/>
    </source>
</evidence>
<dbReference type="InterPro" id="IPR042104">
    <property type="entry name" value="PKS_dehydratase_sf"/>
</dbReference>
<sequence>MPSADGQAALIRDVYATARLDMADTQYIESHGTWTKFDNPIECRAIYETLGEHASPQRKLVLGSIGHIEGAAGIAALIKGILALEKSVIPPNLYFNTSNPTIPFADKRRMSISGFGARGTNAHAIVENAPQSRRRTVAPQTSSCIRGLLGPLGGRKSYLRKRVFIITSHDQGGIARVAQRFKLTWKYYCIASSLDQSQSRLTSLPGNTAVRANKTPSLGYIFTGQGAQWARVGVELLDQPVFKASIDDVRPARVVGHSSGEIAAAHCVGALHKLNAVFVAYLGSVASARLKMVAPELDGGMMVVGSSQQDIEDLISRMGDTDLTVACATLDAKGKSARRLDIDVAYHSDHVQVIHPCYVQAVGHIHVIPQEDGDGRPVMFSSTDGGQAAPESLGGFYLGRNLNNPVYFSDALTEMVLTPAEDNSALSSANTVDILVELGSHSALAGPVEEVLDKNGSKGTEYRSAMTRGMNAVDTVLDLAGWPFVKGYPVDIAKKSLLGASFTSISERERIWRSHLRLSGEGWIRDHKVMSTVLFPGAGLAVMAIEAARQMADAGKSIPSFKLRYIHRLGRGGKRGVSKRSHHPSRSTSHQYSRPKLEYKMARIVYRANHEEHMDREMQLFAASRISHYRSAYDSRAGELPTGDFYRDFSKVGLDFGPTFRNIKKPHLRKGKSVFEISIGDPGEIFSTGQPGRHHLIHPTTLDSIFAPTFCAMHDEIKPPTKPMVPTFIEELAIFSGIPDAVGTNLKGVSSGTSAYISMRGFRCTTETSNESQSDGQPYDTASVLCSSPSWEHGLHLLKPSQVQHMVENAGETSNVRISKICSMLLHEQPGRTVLELLPKTGDIDSFIRSSMFSIARFTLPSLVNYAIIGSTSTSNNRNILFLDSANDSECCLDKTDTYDLIIVPERCKSTPGLETCLRQLKTLLTPTGQLISGIDLDISLATQEMSAKPQTSGSNSPNISDILILEPPSPSARVTVFTACLVSALQSQAFSGPSASIATGLFRSIRSENVGQWLQLLHLAPETMEDGIGTRMTARITCSTGQEIGFLVESDGLVKTNRIFLEKQLNTQILGFRGEQTRVLKLREIEYPVKLAIGKPGLLDTLYFERHAGLSVPLGENEVESRVEASGVNFRDVMISMGIIVTPELGYEASGTVTAIGSNVTSVQVGDRVCAYVLGAHATVVRTKFLMCAIIPEQISFEAGAAMPSFLIHAAAGGVVQADIQLAQHLGLIVYATVSSAEKRSVVQSQYGIPDNHIFYSRDPSFAMAVKRVTNGRGVDCVLNSLAGELLRESFYCLAPLGIMVEIGSRNALENTRLDMRPFARSATFACFNLLDLWTKRPKLWPKLCETRSSWCVMEFCSHLIH</sequence>
<dbReference type="InterPro" id="IPR020843">
    <property type="entry name" value="ER"/>
</dbReference>
<dbReference type="Pfam" id="PF21089">
    <property type="entry name" value="PKS_DH_N"/>
    <property type="match status" value="1"/>
</dbReference>
<dbReference type="InterPro" id="IPR049900">
    <property type="entry name" value="PKS_mFAS_DH"/>
</dbReference>
<organism evidence="9">
    <name type="scientific">Leptosphaeria maculans (strain JN3 / isolate v23.1.3 / race Av1-4-5-6-7-8)</name>
    <name type="common">Blackleg fungus</name>
    <name type="synonym">Phoma lingam</name>
    <dbReference type="NCBI Taxonomy" id="985895"/>
    <lineage>
        <taxon>Eukaryota</taxon>
        <taxon>Fungi</taxon>
        <taxon>Dikarya</taxon>
        <taxon>Ascomycota</taxon>
        <taxon>Pezizomycotina</taxon>
        <taxon>Dothideomycetes</taxon>
        <taxon>Pleosporomycetidae</taxon>
        <taxon>Pleosporales</taxon>
        <taxon>Pleosporineae</taxon>
        <taxon>Leptosphaeriaceae</taxon>
        <taxon>Plenodomus</taxon>
        <taxon>Plenodomus lingam/Leptosphaeria maculans species complex</taxon>
    </lineage>
</organism>
<dbReference type="SUPFAM" id="SSF52151">
    <property type="entry name" value="FabD/lysophospholipase-like"/>
    <property type="match status" value="1"/>
</dbReference>
<dbReference type="STRING" id="985895.E5A451"/>
<dbReference type="SMART" id="SM00825">
    <property type="entry name" value="PKS_KS"/>
    <property type="match status" value="1"/>
</dbReference>
<dbReference type="PANTHER" id="PTHR43775:SF37">
    <property type="entry name" value="SI:DKEY-61P9.11"/>
    <property type="match status" value="1"/>
</dbReference>
<dbReference type="Proteomes" id="UP000002668">
    <property type="component" value="Genome"/>
</dbReference>
<dbReference type="GO" id="GO:0044550">
    <property type="term" value="P:secondary metabolite biosynthetic process"/>
    <property type="evidence" value="ECO:0007669"/>
    <property type="project" value="UniProtKB-ARBA"/>
</dbReference>
<dbReference type="CDD" id="cd05195">
    <property type="entry name" value="enoyl_red"/>
    <property type="match status" value="1"/>
</dbReference>
<dbReference type="InterPro" id="IPR001227">
    <property type="entry name" value="Ac_transferase_dom_sf"/>
</dbReference>
<dbReference type="InterPro" id="IPR049552">
    <property type="entry name" value="PKS_DH_N"/>
</dbReference>
<dbReference type="SUPFAM" id="SSF53901">
    <property type="entry name" value="Thiolase-like"/>
    <property type="match status" value="1"/>
</dbReference>
<evidence type="ECO:0000259" key="6">
    <source>
        <dbReference type="PROSITE" id="PS52004"/>
    </source>
</evidence>
<dbReference type="InterPro" id="IPR014043">
    <property type="entry name" value="Acyl_transferase_dom"/>
</dbReference>
<dbReference type="InterPro" id="IPR013149">
    <property type="entry name" value="ADH-like_C"/>
</dbReference>
<dbReference type="SUPFAM" id="SSF51735">
    <property type="entry name" value="NAD(P)-binding Rossmann-fold domains"/>
    <property type="match status" value="1"/>
</dbReference>
<feature type="region of interest" description="Disordered" evidence="5">
    <location>
        <begin position="572"/>
        <end position="593"/>
    </location>
</feature>
<dbReference type="InterPro" id="IPR020807">
    <property type="entry name" value="PKS_DH"/>
</dbReference>
<evidence type="ECO:0000313" key="8">
    <source>
        <dbReference type="EMBL" id="CBX98396.1"/>
    </source>
</evidence>
<dbReference type="SMART" id="SM00829">
    <property type="entry name" value="PKS_ER"/>
    <property type="match status" value="1"/>
</dbReference>
<keyword evidence="9" id="KW-1185">Reference proteome</keyword>
<dbReference type="OMA" id="ANDSECC"/>
<evidence type="ECO:0008006" key="10">
    <source>
        <dbReference type="Google" id="ProtNLM"/>
    </source>
</evidence>
<dbReference type="InterPro" id="IPR050091">
    <property type="entry name" value="PKS_NRPS_Biosynth_Enz"/>
</dbReference>
<dbReference type="eggNOG" id="KOG1202">
    <property type="taxonomic scope" value="Eukaryota"/>
</dbReference>
<feature type="domain" description="PKS/mFAS DH" evidence="7">
    <location>
        <begin position="495"/>
        <end position="796"/>
    </location>
</feature>
<dbReference type="Pfam" id="PF08240">
    <property type="entry name" value="ADH_N"/>
    <property type="match status" value="1"/>
</dbReference>
<dbReference type="PROSITE" id="PS52019">
    <property type="entry name" value="PKS_MFAS_DH"/>
    <property type="match status" value="1"/>
</dbReference>
<dbReference type="GO" id="GO:0006633">
    <property type="term" value="P:fatty acid biosynthetic process"/>
    <property type="evidence" value="ECO:0007669"/>
    <property type="project" value="TreeGrafter"/>
</dbReference>
<evidence type="ECO:0000259" key="7">
    <source>
        <dbReference type="PROSITE" id="PS52019"/>
    </source>
</evidence>
<dbReference type="SUPFAM" id="SSF50129">
    <property type="entry name" value="GroES-like"/>
    <property type="match status" value="1"/>
</dbReference>
<dbReference type="VEuPathDB" id="FungiDB:LEMA_P098050.1"/>
<evidence type="ECO:0000313" key="9">
    <source>
        <dbReference type="Proteomes" id="UP000002668"/>
    </source>
</evidence>
<dbReference type="Gene3D" id="3.40.366.10">
    <property type="entry name" value="Malonyl-Coenzyme A Acyl Carrier Protein, domain 2"/>
    <property type="match status" value="3"/>
</dbReference>
<evidence type="ECO:0000256" key="1">
    <source>
        <dbReference type="ARBA" id="ARBA00022450"/>
    </source>
</evidence>
<dbReference type="Pfam" id="PF00107">
    <property type="entry name" value="ADH_zinc_N"/>
    <property type="match status" value="1"/>
</dbReference>
<evidence type="ECO:0000256" key="3">
    <source>
        <dbReference type="ARBA" id="ARBA00023315"/>
    </source>
</evidence>
<keyword evidence="3" id="KW-0808">Transferase</keyword>
<dbReference type="SMART" id="SM00827">
    <property type="entry name" value="PKS_AT"/>
    <property type="match status" value="1"/>
</dbReference>
<dbReference type="Pfam" id="PF00698">
    <property type="entry name" value="Acyl_transf_1"/>
    <property type="match status" value="1"/>
</dbReference>
<keyword evidence="2" id="KW-0597">Phosphoprotein</keyword>
<dbReference type="InterPro" id="IPR016035">
    <property type="entry name" value="Acyl_Trfase/lysoPLipase"/>
</dbReference>
<keyword evidence="3" id="KW-0012">Acyltransferase</keyword>
<feature type="domain" description="Ketosynthase family 3 (KS3)" evidence="6">
    <location>
        <begin position="1"/>
        <end position="128"/>
    </location>
</feature>
<dbReference type="PANTHER" id="PTHR43775">
    <property type="entry name" value="FATTY ACID SYNTHASE"/>
    <property type="match status" value="1"/>
</dbReference>
<dbReference type="InterPro" id="IPR020841">
    <property type="entry name" value="PKS_Beta-ketoAc_synthase_dom"/>
</dbReference>
<dbReference type="Gene3D" id="3.40.47.10">
    <property type="match status" value="1"/>
</dbReference>
<feature type="region of interest" description="C-terminal hotdog fold" evidence="4">
    <location>
        <begin position="637"/>
        <end position="796"/>
    </location>
</feature>
<feature type="region of interest" description="N-terminal hotdog fold" evidence="4">
    <location>
        <begin position="495"/>
        <end position="622"/>
    </location>
</feature>
<dbReference type="InterPro" id="IPR011032">
    <property type="entry name" value="GroES-like_sf"/>
</dbReference>
<dbReference type="OrthoDB" id="329835at2759"/>
<name>E5A451_LEPMJ</name>
<keyword evidence="1" id="KW-0596">Phosphopantetheine</keyword>
<dbReference type="Pfam" id="PF14765">
    <property type="entry name" value="PS-DH"/>
    <property type="match status" value="1"/>
</dbReference>
<evidence type="ECO:0000256" key="4">
    <source>
        <dbReference type="PROSITE-ProRule" id="PRU01363"/>
    </source>
</evidence>
<dbReference type="Pfam" id="PF02801">
    <property type="entry name" value="Ketoacyl-synt_C"/>
    <property type="match status" value="1"/>
</dbReference>
<dbReference type="InterPro" id="IPR013154">
    <property type="entry name" value="ADH-like_N"/>
</dbReference>
<dbReference type="InterPro" id="IPR036291">
    <property type="entry name" value="NAD(P)-bd_dom_sf"/>
</dbReference>
<dbReference type="Gene3D" id="3.10.129.110">
    <property type="entry name" value="Polyketide synthase dehydratase"/>
    <property type="match status" value="1"/>
</dbReference>
<proteinExistence type="predicted"/>
<evidence type="ECO:0000256" key="2">
    <source>
        <dbReference type="ARBA" id="ARBA00022553"/>
    </source>
</evidence>
<feature type="active site" description="Proton donor; for dehydratase activity" evidence="4">
    <location>
        <position position="703"/>
    </location>
</feature>
<reference evidence="9" key="1">
    <citation type="journal article" date="2011" name="Nat. Commun.">
        <title>Effector diversification within compartments of the Leptosphaeria maculans genome affected by Repeat-Induced Point mutations.</title>
        <authorList>
            <person name="Rouxel T."/>
            <person name="Grandaubert J."/>
            <person name="Hane J.K."/>
            <person name="Hoede C."/>
            <person name="van de Wouw A.P."/>
            <person name="Couloux A."/>
            <person name="Dominguez V."/>
            <person name="Anthouard V."/>
            <person name="Bally P."/>
            <person name="Bourras S."/>
            <person name="Cozijnsen A.J."/>
            <person name="Ciuffetti L.M."/>
            <person name="Degrave A."/>
            <person name="Dilmaghani A."/>
            <person name="Duret L."/>
            <person name="Fudal I."/>
            <person name="Goodwin S.B."/>
            <person name="Gout L."/>
            <person name="Glaser N."/>
            <person name="Linglin J."/>
            <person name="Kema G.H.J."/>
            <person name="Lapalu N."/>
            <person name="Lawrence C.B."/>
            <person name="May K."/>
            <person name="Meyer M."/>
            <person name="Ollivier B."/>
            <person name="Poulain J."/>
            <person name="Schoch C.L."/>
            <person name="Simon A."/>
            <person name="Spatafora J.W."/>
            <person name="Stachowiak A."/>
            <person name="Turgeon B.G."/>
            <person name="Tyler B.M."/>
            <person name="Vincent D."/>
            <person name="Weissenbach J."/>
            <person name="Amselem J."/>
            <person name="Quesneville H."/>
            <person name="Oliver R.P."/>
            <person name="Wincker P."/>
            <person name="Balesdent M.-H."/>
            <person name="Howlett B.J."/>
        </authorList>
    </citation>
    <scope>NUCLEOTIDE SEQUENCE [LARGE SCALE GENOMIC DNA]</scope>
    <source>
        <strain evidence="9">JN3 / isolate v23.1.3 / race Av1-4-5-6-7-8</strain>
    </source>
</reference>
<dbReference type="InterPro" id="IPR049551">
    <property type="entry name" value="PKS_DH_C"/>
</dbReference>
<dbReference type="PROSITE" id="PS52004">
    <property type="entry name" value="KS3_2"/>
    <property type="match status" value="1"/>
</dbReference>
<gene>
    <name evidence="8" type="ORF">LEMA_P098050.1</name>
</gene>
<dbReference type="HOGENOM" id="CLU_256840_0_0_1"/>
<feature type="active site" description="Proton acceptor; for dehydratase activity" evidence="4">
    <location>
        <position position="527"/>
    </location>
</feature>
<dbReference type="InterPro" id="IPR014031">
    <property type="entry name" value="Ketoacyl_synth_C"/>
</dbReference>
<accession>E5A451</accession>
<feature type="compositionally biased region" description="Basic residues" evidence="5">
    <location>
        <begin position="572"/>
        <end position="585"/>
    </location>
</feature>
<protein>
    <recommendedName>
        <fullName evidence="10">Carrier domain-containing protein</fullName>
    </recommendedName>
</protein>
<dbReference type="EMBL" id="FP929133">
    <property type="protein sequence ID" value="CBX98396.1"/>
    <property type="molecule type" value="Genomic_DNA"/>
</dbReference>
<dbReference type="GO" id="GO:0016491">
    <property type="term" value="F:oxidoreductase activity"/>
    <property type="evidence" value="ECO:0007669"/>
    <property type="project" value="InterPro"/>
</dbReference>
<dbReference type="Gene3D" id="3.90.180.10">
    <property type="entry name" value="Medium-chain alcohol dehydrogenases, catalytic domain"/>
    <property type="match status" value="1"/>
</dbReference>
<dbReference type="Gene3D" id="3.40.50.720">
    <property type="entry name" value="NAD(P)-binding Rossmann-like Domain"/>
    <property type="match status" value="1"/>
</dbReference>
<dbReference type="InParanoid" id="E5A451"/>